<name>A0AAW2YAU1_9LAMI</name>
<sequence>MNGEETQFGNSVLPAASELVKEKGTKLLKASYHGRGQLVEPLLRGPGKSSDEDSTLDAVDISMQQGCILKSGQVLLWIDGAIVLLYGWGPRVHR</sequence>
<accession>A0AAW2YAU1</accession>
<gene>
    <name evidence="1" type="ORF">Slati_0181600</name>
</gene>
<proteinExistence type="predicted"/>
<dbReference type="AlphaFoldDB" id="A0AAW2YAU1"/>
<comment type="caution">
    <text evidence="1">The sequence shown here is derived from an EMBL/GenBank/DDBJ whole genome shotgun (WGS) entry which is preliminary data.</text>
</comment>
<protein>
    <submittedName>
        <fullName evidence="1">Uncharacterized protein</fullName>
    </submittedName>
</protein>
<organism evidence="1">
    <name type="scientific">Sesamum latifolium</name>
    <dbReference type="NCBI Taxonomy" id="2727402"/>
    <lineage>
        <taxon>Eukaryota</taxon>
        <taxon>Viridiplantae</taxon>
        <taxon>Streptophyta</taxon>
        <taxon>Embryophyta</taxon>
        <taxon>Tracheophyta</taxon>
        <taxon>Spermatophyta</taxon>
        <taxon>Magnoliopsida</taxon>
        <taxon>eudicotyledons</taxon>
        <taxon>Gunneridae</taxon>
        <taxon>Pentapetalae</taxon>
        <taxon>asterids</taxon>
        <taxon>lamiids</taxon>
        <taxon>Lamiales</taxon>
        <taxon>Pedaliaceae</taxon>
        <taxon>Sesamum</taxon>
    </lineage>
</organism>
<evidence type="ECO:0000313" key="1">
    <source>
        <dbReference type="EMBL" id="KAL0462940.1"/>
    </source>
</evidence>
<dbReference type="EMBL" id="JACGWN010000001">
    <property type="protein sequence ID" value="KAL0462940.1"/>
    <property type="molecule type" value="Genomic_DNA"/>
</dbReference>
<reference evidence="1" key="2">
    <citation type="journal article" date="2024" name="Plant">
        <title>Genomic evolution and insights into agronomic trait innovations of Sesamum species.</title>
        <authorList>
            <person name="Miao H."/>
            <person name="Wang L."/>
            <person name="Qu L."/>
            <person name="Liu H."/>
            <person name="Sun Y."/>
            <person name="Le M."/>
            <person name="Wang Q."/>
            <person name="Wei S."/>
            <person name="Zheng Y."/>
            <person name="Lin W."/>
            <person name="Duan Y."/>
            <person name="Cao H."/>
            <person name="Xiong S."/>
            <person name="Wang X."/>
            <person name="Wei L."/>
            <person name="Li C."/>
            <person name="Ma Q."/>
            <person name="Ju M."/>
            <person name="Zhao R."/>
            <person name="Li G."/>
            <person name="Mu C."/>
            <person name="Tian Q."/>
            <person name="Mei H."/>
            <person name="Zhang T."/>
            <person name="Gao T."/>
            <person name="Zhang H."/>
        </authorList>
    </citation>
    <scope>NUCLEOTIDE SEQUENCE</scope>
    <source>
        <strain evidence="1">KEN1</strain>
    </source>
</reference>
<reference evidence="1" key="1">
    <citation type="submission" date="2020-06" db="EMBL/GenBank/DDBJ databases">
        <authorList>
            <person name="Li T."/>
            <person name="Hu X."/>
            <person name="Zhang T."/>
            <person name="Song X."/>
            <person name="Zhang H."/>
            <person name="Dai N."/>
            <person name="Sheng W."/>
            <person name="Hou X."/>
            <person name="Wei L."/>
        </authorList>
    </citation>
    <scope>NUCLEOTIDE SEQUENCE</scope>
    <source>
        <strain evidence="1">KEN1</strain>
        <tissue evidence="1">Leaf</tissue>
    </source>
</reference>